<dbReference type="InterPro" id="IPR004158">
    <property type="entry name" value="DUF247_pln"/>
</dbReference>
<dbReference type="PANTHER" id="PTHR31170:SF18">
    <property type="entry name" value="(WILD MALAYSIAN BANANA) HYPOTHETICAL PROTEIN"/>
    <property type="match status" value="1"/>
</dbReference>
<dbReference type="Gramene" id="ONK58685">
    <property type="protein sequence ID" value="ONK58685"/>
    <property type="gene ID" value="A4U43_C09F15610"/>
</dbReference>
<accession>A0A5P1EAZ1</accession>
<dbReference type="AlphaFoldDB" id="A0A5P1EAZ1"/>
<keyword evidence="3" id="KW-1185">Reference proteome</keyword>
<proteinExistence type="predicted"/>
<dbReference type="PANTHER" id="PTHR31170">
    <property type="entry name" value="BNAC04G53230D PROTEIN"/>
    <property type="match status" value="1"/>
</dbReference>
<evidence type="ECO:0000313" key="2">
    <source>
        <dbReference type="EMBL" id="ONK58685.1"/>
    </source>
</evidence>
<dbReference type="Proteomes" id="UP000243459">
    <property type="component" value="Chromosome 9"/>
</dbReference>
<dbReference type="EMBL" id="CM007389">
    <property type="protein sequence ID" value="ONK58685.1"/>
    <property type="molecule type" value="Genomic_DNA"/>
</dbReference>
<protein>
    <submittedName>
        <fullName evidence="2">Uncharacterized protein</fullName>
    </submittedName>
</protein>
<feature type="compositionally biased region" description="Low complexity" evidence="1">
    <location>
        <begin position="576"/>
        <end position="588"/>
    </location>
</feature>
<evidence type="ECO:0000256" key="1">
    <source>
        <dbReference type="SAM" id="MobiDB-lite"/>
    </source>
</evidence>
<sequence>MKDLITMANASTSWIVDIQNKLKDVDTSTEIAQWRKHSIYQVPWCVKELNPKAYKPQIVSFGPYHHGDDQLKPMEVHKHRALLHFLKRVQKHLEEFMSALEDIADVLMDSYQSLDERWRRGREEFLSMMLVDACFLLEVLRLSTGGGRASDYAFNDPIFSNHGMLYTVPYIKRDMLRIENQLPLLVLEKLVAVETGQAPNDDLINKLVLKFSAPAIELNEAGIRLKKSKTNSLHDISFKHGVLSLPVVMVDDATEYILLNLMAFERLHVGAGNEVTSYVFFMDNMVDSAKDVAHLASRGIIHNAVGSDKAVAKLFNSLSKDVSLDPESSLDDIHRRVNDYCQKDVNRWRANLIHTYFRSPWSLLSLAAAIFLLALSVAQTAYSVLHPPLIPTPRVVLIHTPKHVIETAPGVQRHIPAQAVEQLRHRVVGPDGVTYDPLGRQDRDVLGGVDHDVHEGDVARYLVPGEHVEALEGHEVEELAFRGVVDGDGGQGQDPSTKRTSRRLSVPLFSKRTPASTSHAAEGTAPSLLLGATYVSERPEAPRGTRSLLGGDSYASKRPGATPVMQMPDGSGLITSSRVGRWSSSVSGAPVRLPR</sequence>
<feature type="region of interest" description="Disordered" evidence="1">
    <location>
        <begin position="537"/>
        <end position="595"/>
    </location>
</feature>
<gene>
    <name evidence="2" type="ORF">A4U43_C09F15610</name>
</gene>
<dbReference type="OMA" id="WIVQINE"/>
<organism evidence="2 3">
    <name type="scientific">Asparagus officinalis</name>
    <name type="common">Garden asparagus</name>
    <dbReference type="NCBI Taxonomy" id="4686"/>
    <lineage>
        <taxon>Eukaryota</taxon>
        <taxon>Viridiplantae</taxon>
        <taxon>Streptophyta</taxon>
        <taxon>Embryophyta</taxon>
        <taxon>Tracheophyta</taxon>
        <taxon>Spermatophyta</taxon>
        <taxon>Magnoliopsida</taxon>
        <taxon>Liliopsida</taxon>
        <taxon>Asparagales</taxon>
        <taxon>Asparagaceae</taxon>
        <taxon>Asparagoideae</taxon>
        <taxon>Asparagus</taxon>
    </lineage>
</organism>
<dbReference type="Pfam" id="PF03140">
    <property type="entry name" value="DUF247"/>
    <property type="match status" value="2"/>
</dbReference>
<name>A0A5P1EAZ1_ASPOF</name>
<evidence type="ECO:0000313" key="3">
    <source>
        <dbReference type="Proteomes" id="UP000243459"/>
    </source>
</evidence>
<reference evidence="3" key="1">
    <citation type="journal article" date="2017" name="Nat. Commun.">
        <title>The asparagus genome sheds light on the origin and evolution of a young Y chromosome.</title>
        <authorList>
            <person name="Harkess A."/>
            <person name="Zhou J."/>
            <person name="Xu C."/>
            <person name="Bowers J.E."/>
            <person name="Van der Hulst R."/>
            <person name="Ayyampalayam S."/>
            <person name="Mercati F."/>
            <person name="Riccardi P."/>
            <person name="McKain M.R."/>
            <person name="Kakrana A."/>
            <person name="Tang H."/>
            <person name="Ray J."/>
            <person name="Groenendijk J."/>
            <person name="Arikit S."/>
            <person name="Mathioni S.M."/>
            <person name="Nakano M."/>
            <person name="Shan H."/>
            <person name="Telgmann-Rauber A."/>
            <person name="Kanno A."/>
            <person name="Yue Z."/>
            <person name="Chen H."/>
            <person name="Li W."/>
            <person name="Chen Y."/>
            <person name="Xu X."/>
            <person name="Zhang Y."/>
            <person name="Luo S."/>
            <person name="Chen H."/>
            <person name="Gao J."/>
            <person name="Mao Z."/>
            <person name="Pires J.C."/>
            <person name="Luo M."/>
            <person name="Kudrna D."/>
            <person name="Wing R.A."/>
            <person name="Meyers B.C."/>
            <person name="Yi K."/>
            <person name="Kong H."/>
            <person name="Lavrijsen P."/>
            <person name="Sunseri F."/>
            <person name="Falavigna A."/>
            <person name="Ye Y."/>
            <person name="Leebens-Mack J.H."/>
            <person name="Chen G."/>
        </authorList>
    </citation>
    <scope>NUCLEOTIDE SEQUENCE [LARGE SCALE GENOMIC DNA]</scope>
    <source>
        <strain evidence="3">cv. DH0086</strain>
    </source>
</reference>